<proteinExistence type="predicted"/>
<feature type="compositionally biased region" description="Low complexity" evidence="1">
    <location>
        <begin position="84"/>
        <end position="93"/>
    </location>
</feature>
<feature type="compositionally biased region" description="Basic and acidic residues" evidence="1">
    <location>
        <begin position="242"/>
        <end position="259"/>
    </location>
</feature>
<organism evidence="2 3">
    <name type="scientific">Tritrichomonas musculus</name>
    <dbReference type="NCBI Taxonomy" id="1915356"/>
    <lineage>
        <taxon>Eukaryota</taxon>
        <taxon>Metamonada</taxon>
        <taxon>Parabasalia</taxon>
        <taxon>Tritrichomonadida</taxon>
        <taxon>Tritrichomonadidae</taxon>
        <taxon>Tritrichomonas</taxon>
    </lineage>
</organism>
<feature type="region of interest" description="Disordered" evidence="1">
    <location>
        <begin position="69"/>
        <end position="116"/>
    </location>
</feature>
<feature type="compositionally biased region" description="Acidic residues" evidence="1">
    <location>
        <begin position="218"/>
        <end position="237"/>
    </location>
</feature>
<sequence>MSDKEGDSSEDIQTPIEFTVLQSETKSFQIPPDQDVFFTNAELLNIQPDSANKIVTLSIDYEVFYFQSENSSEDEHEENRDSNSQEQNINSNELNEKDESKTKRSHKHENESNFPKKALDHIVISIPVSSSLSTASDSAVTAATNSNQSQVASSSQPNTTENSFSPNIISQSYRYNSNSNSIPIKVQFCPDMNPVFHVSGPADVRLTGFTAPSNYNLTDEEEESEDEIDENTQDESVIDTNDNTKRNNDVKLNENEVSHSIENTDPIK</sequence>
<name>A0ABR2I7G7_9EUKA</name>
<evidence type="ECO:0000313" key="2">
    <source>
        <dbReference type="EMBL" id="KAK8857988.1"/>
    </source>
</evidence>
<gene>
    <name evidence="2" type="ORF">M9Y10_013088</name>
</gene>
<feature type="compositionally biased region" description="Low complexity" evidence="1">
    <location>
        <begin position="146"/>
        <end position="158"/>
    </location>
</feature>
<feature type="region of interest" description="Disordered" evidence="1">
    <location>
        <begin position="213"/>
        <end position="268"/>
    </location>
</feature>
<comment type="caution">
    <text evidence="2">The sequence shown here is derived from an EMBL/GenBank/DDBJ whole genome shotgun (WGS) entry which is preliminary data.</text>
</comment>
<accession>A0ABR2I7G7</accession>
<evidence type="ECO:0000313" key="3">
    <source>
        <dbReference type="Proteomes" id="UP001470230"/>
    </source>
</evidence>
<dbReference type="EMBL" id="JAPFFF010000019">
    <property type="protein sequence ID" value="KAK8857988.1"/>
    <property type="molecule type" value="Genomic_DNA"/>
</dbReference>
<feature type="region of interest" description="Disordered" evidence="1">
    <location>
        <begin position="146"/>
        <end position="166"/>
    </location>
</feature>
<protein>
    <submittedName>
        <fullName evidence="2">Uncharacterized protein</fullName>
    </submittedName>
</protein>
<reference evidence="2 3" key="1">
    <citation type="submission" date="2024-04" db="EMBL/GenBank/DDBJ databases">
        <title>Tritrichomonas musculus Genome.</title>
        <authorList>
            <person name="Alves-Ferreira E."/>
            <person name="Grigg M."/>
            <person name="Lorenzi H."/>
            <person name="Galac M."/>
        </authorList>
    </citation>
    <scope>NUCLEOTIDE SEQUENCE [LARGE SCALE GENOMIC DNA]</scope>
    <source>
        <strain evidence="2 3">EAF2021</strain>
    </source>
</reference>
<keyword evidence="3" id="KW-1185">Reference proteome</keyword>
<dbReference type="Proteomes" id="UP001470230">
    <property type="component" value="Unassembled WGS sequence"/>
</dbReference>
<evidence type="ECO:0000256" key="1">
    <source>
        <dbReference type="SAM" id="MobiDB-lite"/>
    </source>
</evidence>